<feature type="region of interest" description="Disordered" evidence="1">
    <location>
        <begin position="140"/>
        <end position="164"/>
    </location>
</feature>
<gene>
    <name evidence="3" type="ORF">AOY20_09980</name>
</gene>
<accession>A0A0N7GXW2</accession>
<feature type="transmembrane region" description="Helical" evidence="2">
    <location>
        <begin position="21"/>
        <end position="43"/>
    </location>
</feature>
<feature type="compositionally biased region" description="Polar residues" evidence="1">
    <location>
        <begin position="140"/>
        <end position="151"/>
    </location>
</feature>
<evidence type="ECO:0000313" key="4">
    <source>
        <dbReference type="Proteomes" id="UP000064939"/>
    </source>
</evidence>
<evidence type="ECO:0000313" key="3">
    <source>
        <dbReference type="EMBL" id="ALH95827.1"/>
    </source>
</evidence>
<evidence type="ECO:0000256" key="1">
    <source>
        <dbReference type="SAM" id="MobiDB-lite"/>
    </source>
</evidence>
<evidence type="ECO:0000256" key="2">
    <source>
        <dbReference type="SAM" id="Phobius"/>
    </source>
</evidence>
<dbReference type="STRING" id="1324350.AOY20_09980"/>
<dbReference type="AlphaFoldDB" id="A0A0N7GXW2"/>
<keyword evidence="4" id="KW-1185">Reference proteome</keyword>
<keyword evidence="2" id="KW-0812">Transmembrane</keyword>
<keyword evidence="2" id="KW-1133">Transmembrane helix</keyword>
<reference evidence="3 4" key="1">
    <citation type="journal article" date="2015" name="Int. J. Syst. Evol. Microbiol.">
        <title>Acinetobacter equi sp. nov. isolated from horse faeces.</title>
        <authorList>
            <person name="Poppel M.T."/>
            <person name="Skiebe E."/>
            <person name="Laue M."/>
            <person name="Bergmann H."/>
            <person name="Ebersberger I."/>
            <person name="Garn T."/>
            <person name="Fruth A."/>
            <person name="Baumgardt S."/>
            <person name="Busse H.J."/>
            <person name="Wilharm G."/>
        </authorList>
    </citation>
    <scope>NUCLEOTIDE SEQUENCE [LARGE SCALE GENOMIC DNA]</scope>
    <source>
        <strain evidence="3 4">114</strain>
    </source>
</reference>
<proteinExistence type="predicted"/>
<dbReference type="Proteomes" id="UP000064939">
    <property type="component" value="Chromosome"/>
</dbReference>
<protein>
    <submittedName>
        <fullName evidence="3">Uncharacterized protein</fullName>
    </submittedName>
</protein>
<dbReference type="KEGG" id="aei:AOY20_09980"/>
<dbReference type="OrthoDB" id="9896609at2"/>
<dbReference type="RefSeq" id="WP_054581715.1">
    <property type="nucleotide sequence ID" value="NZ_CP012808.1"/>
</dbReference>
<dbReference type="EMBL" id="CP012808">
    <property type="protein sequence ID" value="ALH95827.1"/>
    <property type="molecule type" value="Genomic_DNA"/>
</dbReference>
<sequence>MSQNSIKILKNQSKWQKRKRFLILSLLVIAILLTFSFSLFYLMKDDSVSVHSENDVIKSHSIKDDIQDFQGVHLDSKSDQSENSIDQLFKIAQDKLSSKEDNSVLLNKQKIVEKDKTEPTNKKALAVEIPKKLPIQSEQVPTTIKNVPSTKAKSDASPAAQKRLDQPFKIDSMDAIILLELDVPVSSDTTSNATLHK</sequence>
<organism evidence="3 4">
    <name type="scientific">Acinetobacter equi</name>
    <dbReference type="NCBI Taxonomy" id="1324350"/>
    <lineage>
        <taxon>Bacteria</taxon>
        <taxon>Pseudomonadati</taxon>
        <taxon>Pseudomonadota</taxon>
        <taxon>Gammaproteobacteria</taxon>
        <taxon>Moraxellales</taxon>
        <taxon>Moraxellaceae</taxon>
        <taxon>Acinetobacter</taxon>
    </lineage>
</organism>
<keyword evidence="2" id="KW-0472">Membrane</keyword>
<name>A0A0N7GXW2_9GAMM</name>